<dbReference type="Gene3D" id="3.30.300.30">
    <property type="match status" value="1"/>
</dbReference>
<dbReference type="EMBL" id="KE504138">
    <property type="protein sequence ID" value="EPT02025.1"/>
    <property type="molecule type" value="Genomic_DNA"/>
</dbReference>
<accession>S8FUV8</accession>
<dbReference type="SUPFAM" id="SSF56801">
    <property type="entry name" value="Acetyl-CoA synthetase-like"/>
    <property type="match status" value="1"/>
</dbReference>
<dbReference type="Pfam" id="PF00501">
    <property type="entry name" value="AMP-binding"/>
    <property type="match status" value="1"/>
</dbReference>
<dbReference type="GO" id="GO:0016405">
    <property type="term" value="F:CoA-ligase activity"/>
    <property type="evidence" value="ECO:0007669"/>
    <property type="project" value="TreeGrafter"/>
</dbReference>
<proteinExistence type="predicted"/>
<dbReference type="Gene3D" id="3.40.50.12780">
    <property type="entry name" value="N-terminal domain of ligase-like"/>
    <property type="match status" value="1"/>
</dbReference>
<dbReference type="InParanoid" id="S8FUV8"/>
<dbReference type="PANTHER" id="PTHR24096:SF422">
    <property type="entry name" value="BCDNA.GH02901"/>
    <property type="match status" value="1"/>
</dbReference>
<keyword evidence="1" id="KW-0472">Membrane</keyword>
<evidence type="ECO:0000259" key="3">
    <source>
        <dbReference type="Pfam" id="PF13193"/>
    </source>
</evidence>
<dbReference type="OrthoDB" id="6509636at2759"/>
<keyword evidence="1" id="KW-0812">Transmembrane</keyword>
<dbReference type="Proteomes" id="UP000015241">
    <property type="component" value="Unassembled WGS sequence"/>
</dbReference>
<dbReference type="HOGENOM" id="CLU_000022_59_2_1"/>
<evidence type="ECO:0000259" key="2">
    <source>
        <dbReference type="Pfam" id="PF00501"/>
    </source>
</evidence>
<reference evidence="4 5" key="1">
    <citation type="journal article" date="2012" name="Science">
        <title>The Paleozoic origin of enzymatic lignin decomposition reconstructed from 31 fungal genomes.</title>
        <authorList>
            <person name="Floudas D."/>
            <person name="Binder M."/>
            <person name="Riley R."/>
            <person name="Barry K."/>
            <person name="Blanchette R.A."/>
            <person name="Henrissat B."/>
            <person name="Martinez A.T."/>
            <person name="Otillar R."/>
            <person name="Spatafora J.W."/>
            <person name="Yadav J.S."/>
            <person name="Aerts A."/>
            <person name="Benoit I."/>
            <person name="Boyd A."/>
            <person name="Carlson A."/>
            <person name="Copeland A."/>
            <person name="Coutinho P.M."/>
            <person name="de Vries R.P."/>
            <person name="Ferreira P."/>
            <person name="Findley K."/>
            <person name="Foster B."/>
            <person name="Gaskell J."/>
            <person name="Glotzer D."/>
            <person name="Gorecki P."/>
            <person name="Heitman J."/>
            <person name="Hesse C."/>
            <person name="Hori C."/>
            <person name="Igarashi K."/>
            <person name="Jurgens J.A."/>
            <person name="Kallen N."/>
            <person name="Kersten P."/>
            <person name="Kohler A."/>
            <person name="Kuees U."/>
            <person name="Kumar T.K.A."/>
            <person name="Kuo A."/>
            <person name="LaButti K."/>
            <person name="Larrondo L.F."/>
            <person name="Lindquist E."/>
            <person name="Ling A."/>
            <person name="Lombard V."/>
            <person name="Lucas S."/>
            <person name="Lundell T."/>
            <person name="Martin R."/>
            <person name="McLaughlin D.J."/>
            <person name="Morgenstern I."/>
            <person name="Morin E."/>
            <person name="Murat C."/>
            <person name="Nagy L.G."/>
            <person name="Nolan M."/>
            <person name="Ohm R.A."/>
            <person name="Patyshakuliyeva A."/>
            <person name="Rokas A."/>
            <person name="Ruiz-Duenas F.J."/>
            <person name="Sabat G."/>
            <person name="Salamov A."/>
            <person name="Samejima M."/>
            <person name="Schmutz J."/>
            <person name="Slot J.C."/>
            <person name="St John F."/>
            <person name="Stenlid J."/>
            <person name="Sun H."/>
            <person name="Sun S."/>
            <person name="Syed K."/>
            <person name="Tsang A."/>
            <person name="Wiebenga A."/>
            <person name="Young D."/>
            <person name="Pisabarro A."/>
            <person name="Eastwood D.C."/>
            <person name="Martin F."/>
            <person name="Cullen D."/>
            <person name="Grigoriev I.V."/>
            <person name="Hibbett D.S."/>
        </authorList>
    </citation>
    <scope>NUCLEOTIDE SEQUENCE</scope>
    <source>
        <strain evidence="5">FP-58527</strain>
    </source>
</reference>
<dbReference type="InterPro" id="IPR045851">
    <property type="entry name" value="AMP-bd_C_sf"/>
</dbReference>
<dbReference type="STRING" id="743788.S8FUV8"/>
<dbReference type="AlphaFoldDB" id="S8FUV8"/>
<feature type="domain" description="AMP-dependent synthetase/ligase" evidence="2">
    <location>
        <begin position="46"/>
        <end position="419"/>
    </location>
</feature>
<evidence type="ECO:0008006" key="6">
    <source>
        <dbReference type="Google" id="ProtNLM"/>
    </source>
</evidence>
<sequence>MSEIVAPGGPIPDVPSDLTIPQFLLDVDWHPTRPPLLSRVLEPCMIEDATGRTISFEEVRRRTAALANALHSRFHIDDSDVVCICTPNHVDFPVVALAVQRLGGVVTASNPAYTTSDLEYQLKITHAKVLVLHPWNLNVGHAAAKAVGLPLERIILFDVAENSEASLAHLTVSQLVDEGIEMRKSFTEKRLGHNEGRTKLAYINLSSGTTGKPKAVCIPHGAVISGMIQQAHMLNQDTVLWEERKYRSGDRWYAALPFFHIYGLVGIMHFALFYGTTLVVVPKFSFEGMLRSIQRHKIRMLPVVPPIVVLLCKNPEVNKYDLTSLRLIMCGAAPLSAELINQLSARIPWASIGQGYGMTEAVGSVCFPQLEQKICTPGSAGRLVPGITARVVKPDGSLSGFNELGQLVIKSGAIALGYLNNEQASRETFVDGWLYTGDEVYINEKYEVFITDRIKGRAKAYIANFVGDPEMAPSELEGHLLDHPDVSDVCVVGIPDDYNGELPFAFVVPSTDAARHVKLSPVQGERIKQAIVKHVSDHKVRYKWLAGVEFVESIPKNPSGKLLRRELRDHAKDMLKRGELVMTGPAGKPKARL</sequence>
<feature type="transmembrane region" description="Helical" evidence="1">
    <location>
        <begin position="252"/>
        <end position="274"/>
    </location>
</feature>
<dbReference type="InterPro" id="IPR020845">
    <property type="entry name" value="AMP-binding_CS"/>
</dbReference>
<gene>
    <name evidence="4" type="ORF">FOMPIDRAFT_1048310</name>
</gene>
<dbReference type="InterPro" id="IPR000873">
    <property type="entry name" value="AMP-dep_synth/lig_dom"/>
</dbReference>
<organism evidence="4 5">
    <name type="scientific">Fomitopsis schrenkii</name>
    <name type="common">Brown rot fungus</name>
    <dbReference type="NCBI Taxonomy" id="2126942"/>
    <lineage>
        <taxon>Eukaryota</taxon>
        <taxon>Fungi</taxon>
        <taxon>Dikarya</taxon>
        <taxon>Basidiomycota</taxon>
        <taxon>Agaricomycotina</taxon>
        <taxon>Agaricomycetes</taxon>
        <taxon>Polyporales</taxon>
        <taxon>Fomitopsis</taxon>
    </lineage>
</organism>
<dbReference type="PANTHER" id="PTHR24096">
    <property type="entry name" value="LONG-CHAIN-FATTY-ACID--COA LIGASE"/>
    <property type="match status" value="1"/>
</dbReference>
<dbReference type="Pfam" id="PF13193">
    <property type="entry name" value="AMP-binding_C"/>
    <property type="match status" value="1"/>
</dbReference>
<protein>
    <recommendedName>
        <fullName evidence="6">Acetyl-CoA synthetase-like protein</fullName>
    </recommendedName>
</protein>
<keyword evidence="5" id="KW-1185">Reference proteome</keyword>
<dbReference type="PROSITE" id="PS00455">
    <property type="entry name" value="AMP_BINDING"/>
    <property type="match status" value="1"/>
</dbReference>
<dbReference type="eggNOG" id="KOG1176">
    <property type="taxonomic scope" value="Eukaryota"/>
</dbReference>
<name>S8FUV8_FOMSC</name>
<feature type="domain" description="AMP-binding enzyme C-terminal" evidence="3">
    <location>
        <begin position="475"/>
        <end position="561"/>
    </location>
</feature>
<evidence type="ECO:0000256" key="1">
    <source>
        <dbReference type="SAM" id="Phobius"/>
    </source>
</evidence>
<keyword evidence="1" id="KW-1133">Transmembrane helix</keyword>
<dbReference type="InterPro" id="IPR042099">
    <property type="entry name" value="ANL_N_sf"/>
</dbReference>
<dbReference type="InterPro" id="IPR025110">
    <property type="entry name" value="AMP-bd_C"/>
</dbReference>
<evidence type="ECO:0000313" key="4">
    <source>
        <dbReference type="EMBL" id="EPT02025.1"/>
    </source>
</evidence>
<evidence type="ECO:0000313" key="5">
    <source>
        <dbReference type="Proteomes" id="UP000015241"/>
    </source>
</evidence>